<dbReference type="Gene3D" id="2.130.10.130">
    <property type="entry name" value="Integrin alpha, N-terminal"/>
    <property type="match status" value="2"/>
</dbReference>
<reference evidence="5" key="1">
    <citation type="submission" date="2020-04" db="EMBL/GenBank/DDBJ databases">
        <authorList>
            <person name="Zhang T."/>
        </authorList>
    </citation>
    <scope>NUCLEOTIDE SEQUENCE</scope>
    <source>
        <strain evidence="5">HKST-UBA01</strain>
    </source>
</reference>
<organism evidence="5 6">
    <name type="scientific">Eiseniibacteriota bacterium</name>
    <dbReference type="NCBI Taxonomy" id="2212470"/>
    <lineage>
        <taxon>Bacteria</taxon>
        <taxon>Candidatus Eiseniibacteriota</taxon>
    </lineage>
</organism>
<dbReference type="InterPro" id="IPR000413">
    <property type="entry name" value="Integrin_alpha"/>
</dbReference>
<keyword evidence="1" id="KW-0732">Signal</keyword>
<keyword evidence="3" id="KW-0378">Hydrolase</keyword>
<dbReference type="SMART" id="SM00191">
    <property type="entry name" value="Int_alpha"/>
    <property type="match status" value="3"/>
</dbReference>
<name>A0A956M1D1_UNCEI</name>
<dbReference type="Proteomes" id="UP000697710">
    <property type="component" value="Unassembled WGS sequence"/>
</dbReference>
<dbReference type="InterPro" id="IPR028994">
    <property type="entry name" value="Integrin_alpha_N"/>
</dbReference>
<dbReference type="PROSITE" id="PS51470">
    <property type="entry name" value="FG_GAP"/>
    <property type="match status" value="2"/>
</dbReference>
<evidence type="ECO:0000256" key="2">
    <source>
        <dbReference type="ARBA" id="ARBA00022737"/>
    </source>
</evidence>
<dbReference type="SUPFAM" id="SSF69318">
    <property type="entry name" value="Integrin alpha N-terminal domain"/>
    <property type="match status" value="1"/>
</dbReference>
<dbReference type="InterPro" id="IPR013519">
    <property type="entry name" value="Int_alpha_beta-p"/>
</dbReference>
<dbReference type="GO" id="GO:0007155">
    <property type="term" value="P:cell adhesion"/>
    <property type="evidence" value="ECO:0007669"/>
    <property type="project" value="InterPro"/>
</dbReference>
<sequence length="274" mass="28196">MWYRALLLGVLASFVCPELVAAHLSIIRQGRESAGVIEANDRYGSSLVAADFNGDGHDDLVVGSPGESAGSMIATGAVTINYGSTHGLTHLEAAQYTAGDFGLLEEASFFGYALAAADLNDDNFADLIVSAPGADVNGADRAGRIFIYSGSPSGLVPWLTYVQEDLGGFSVALDFFGLALTTGNYNNDTYEDIAIGSPTTDAGTGTVFVLYGTAAGPFGDTDILTSETLGATQDVGDHFGLALATGNVYGSTRDDLIIGAPHRDAFGSQSAGVV</sequence>
<dbReference type="InterPro" id="IPR013517">
    <property type="entry name" value="FG-GAP"/>
</dbReference>
<protein>
    <submittedName>
        <fullName evidence="5">FG-GAP repeat protein</fullName>
    </submittedName>
</protein>
<evidence type="ECO:0000256" key="4">
    <source>
        <dbReference type="ARBA" id="ARBA00023180"/>
    </source>
</evidence>
<evidence type="ECO:0000313" key="6">
    <source>
        <dbReference type="Proteomes" id="UP000697710"/>
    </source>
</evidence>
<dbReference type="PANTHER" id="PTHR23221">
    <property type="entry name" value="GLYCOSYLPHOSPHATIDYLINOSITOL PHOSPHOLIPASE D"/>
    <property type="match status" value="1"/>
</dbReference>
<accession>A0A956M1D1</accession>
<reference evidence="5" key="2">
    <citation type="journal article" date="2021" name="Microbiome">
        <title>Successional dynamics and alternative stable states in a saline activated sludge microbial community over 9 years.</title>
        <authorList>
            <person name="Wang Y."/>
            <person name="Ye J."/>
            <person name="Ju F."/>
            <person name="Liu L."/>
            <person name="Boyd J.A."/>
            <person name="Deng Y."/>
            <person name="Parks D.H."/>
            <person name="Jiang X."/>
            <person name="Yin X."/>
            <person name="Woodcroft B.J."/>
            <person name="Tyson G.W."/>
            <person name="Hugenholtz P."/>
            <person name="Polz M.F."/>
            <person name="Zhang T."/>
        </authorList>
    </citation>
    <scope>NUCLEOTIDE SEQUENCE</scope>
    <source>
        <strain evidence="5">HKST-UBA01</strain>
    </source>
</reference>
<dbReference type="PANTHER" id="PTHR23221:SF7">
    <property type="entry name" value="PHOSPHATIDYLINOSITOL-GLYCAN-SPECIFIC PHOSPHOLIPASE D"/>
    <property type="match status" value="1"/>
</dbReference>
<dbReference type="GO" id="GO:0016787">
    <property type="term" value="F:hydrolase activity"/>
    <property type="evidence" value="ECO:0007669"/>
    <property type="project" value="UniProtKB-KW"/>
</dbReference>
<evidence type="ECO:0000256" key="1">
    <source>
        <dbReference type="ARBA" id="ARBA00022729"/>
    </source>
</evidence>
<comment type="caution">
    <text evidence="5">The sequence shown here is derived from an EMBL/GenBank/DDBJ whole genome shotgun (WGS) entry which is preliminary data.</text>
</comment>
<dbReference type="AlphaFoldDB" id="A0A956M1D1"/>
<gene>
    <name evidence="5" type="ORF">KC729_10735</name>
</gene>
<dbReference type="EMBL" id="JAGQHR010000311">
    <property type="protein sequence ID" value="MCA9728150.1"/>
    <property type="molecule type" value="Genomic_DNA"/>
</dbReference>
<keyword evidence="2" id="KW-0677">Repeat</keyword>
<dbReference type="PRINTS" id="PR01185">
    <property type="entry name" value="INTEGRINA"/>
</dbReference>
<evidence type="ECO:0000313" key="5">
    <source>
        <dbReference type="EMBL" id="MCA9728150.1"/>
    </source>
</evidence>
<proteinExistence type="predicted"/>
<dbReference type="GO" id="GO:0008305">
    <property type="term" value="C:integrin complex"/>
    <property type="evidence" value="ECO:0007669"/>
    <property type="project" value="InterPro"/>
</dbReference>
<keyword evidence="4" id="KW-0325">Glycoprotein</keyword>
<dbReference type="Pfam" id="PF01839">
    <property type="entry name" value="FG-GAP"/>
    <property type="match status" value="3"/>
</dbReference>
<evidence type="ECO:0000256" key="3">
    <source>
        <dbReference type="ARBA" id="ARBA00022801"/>
    </source>
</evidence>